<reference evidence="1" key="1">
    <citation type="submission" date="2020-09" db="EMBL/GenBank/DDBJ databases">
        <authorList>
            <person name="Kikuchi T."/>
        </authorList>
    </citation>
    <scope>NUCLEOTIDE SEQUENCE</scope>
    <source>
        <strain evidence="1">SH1</strain>
    </source>
</reference>
<comment type="caution">
    <text evidence="1">The sequence shown here is derived from an EMBL/GenBank/DDBJ whole genome shotgun (WGS) entry which is preliminary data.</text>
</comment>
<organism evidence="1 2">
    <name type="scientific">Bursaphelenchus okinawaensis</name>
    <dbReference type="NCBI Taxonomy" id="465554"/>
    <lineage>
        <taxon>Eukaryota</taxon>
        <taxon>Metazoa</taxon>
        <taxon>Ecdysozoa</taxon>
        <taxon>Nematoda</taxon>
        <taxon>Chromadorea</taxon>
        <taxon>Rhabditida</taxon>
        <taxon>Tylenchina</taxon>
        <taxon>Tylenchomorpha</taxon>
        <taxon>Aphelenchoidea</taxon>
        <taxon>Aphelenchoididae</taxon>
        <taxon>Bursaphelenchus</taxon>
    </lineage>
</organism>
<dbReference type="AlphaFoldDB" id="A0A811LJX9"/>
<dbReference type="Proteomes" id="UP000783686">
    <property type="component" value="Unassembled WGS sequence"/>
</dbReference>
<dbReference type="EMBL" id="CAJFDH010000006">
    <property type="protein sequence ID" value="CAD5228800.1"/>
    <property type="molecule type" value="Genomic_DNA"/>
</dbReference>
<proteinExistence type="predicted"/>
<accession>A0A811LJX9</accession>
<sequence>MDFGKEVFVLDCSMFEGKLTDVKIINRATQLIIDMETKYVVFDVIKRTVVKIYSALPEERYSLFTLYNSEGTFVDVCNQKEYKVDAIRTRHPRSYNIESFNYREKRGLLARKCSHVRLGFFGQEAEWTKAIFLPVFEWGIECKVK</sequence>
<evidence type="ECO:0000313" key="2">
    <source>
        <dbReference type="Proteomes" id="UP000614601"/>
    </source>
</evidence>
<evidence type="ECO:0000313" key="1">
    <source>
        <dbReference type="EMBL" id="CAD5228800.1"/>
    </source>
</evidence>
<protein>
    <submittedName>
        <fullName evidence="1">Uncharacterized protein</fullName>
    </submittedName>
</protein>
<dbReference type="Proteomes" id="UP000614601">
    <property type="component" value="Unassembled WGS sequence"/>
</dbReference>
<keyword evidence="2" id="KW-1185">Reference proteome</keyword>
<dbReference type="EMBL" id="CAJFCW020000006">
    <property type="protein sequence ID" value="CAG9125031.1"/>
    <property type="molecule type" value="Genomic_DNA"/>
</dbReference>
<gene>
    <name evidence="1" type="ORF">BOKJ2_LOCUS12859</name>
</gene>
<name>A0A811LJX9_9BILA</name>